<organism evidence="4">
    <name type="scientific">Caldiarchaeum subterraneum</name>
    <dbReference type="NCBI Taxonomy" id="311458"/>
    <lineage>
        <taxon>Archaea</taxon>
        <taxon>Nitrososphaerota</taxon>
        <taxon>Candidatus Caldarchaeales</taxon>
        <taxon>Candidatus Caldarchaeaceae</taxon>
        <taxon>Candidatus Caldarchaeum</taxon>
    </lineage>
</organism>
<proteinExistence type="predicted"/>
<dbReference type="SMART" id="SM00116">
    <property type="entry name" value="CBS"/>
    <property type="match status" value="2"/>
</dbReference>
<evidence type="ECO:0000256" key="1">
    <source>
        <dbReference type="ARBA" id="ARBA00023122"/>
    </source>
</evidence>
<dbReference type="PANTHER" id="PTHR43080">
    <property type="entry name" value="CBS DOMAIN-CONTAINING PROTEIN CBSX3, MITOCHONDRIAL"/>
    <property type="match status" value="1"/>
</dbReference>
<evidence type="ECO:0000313" key="4">
    <source>
        <dbReference type="EMBL" id="HHK68110.1"/>
    </source>
</evidence>
<reference evidence="4" key="1">
    <citation type="journal article" date="2020" name="mSystems">
        <title>Genome- and Community-Level Interaction Insights into Carbon Utilization and Element Cycling Functions of Hydrothermarchaeota in Hydrothermal Sediment.</title>
        <authorList>
            <person name="Zhou Z."/>
            <person name="Liu Y."/>
            <person name="Xu W."/>
            <person name="Pan J."/>
            <person name="Luo Z.H."/>
            <person name="Li M."/>
        </authorList>
    </citation>
    <scope>NUCLEOTIDE SEQUENCE [LARGE SCALE GENOMIC DNA]</scope>
    <source>
        <strain evidence="4">SpSt-1056</strain>
    </source>
</reference>
<dbReference type="SUPFAM" id="SSF54631">
    <property type="entry name" value="CBS-domain pair"/>
    <property type="match status" value="1"/>
</dbReference>
<keyword evidence="1 2" id="KW-0129">CBS domain</keyword>
<gene>
    <name evidence="4" type="ORF">ENM11_03015</name>
</gene>
<dbReference type="PANTHER" id="PTHR43080:SF2">
    <property type="entry name" value="CBS DOMAIN-CONTAINING PROTEIN"/>
    <property type="match status" value="1"/>
</dbReference>
<accession>A0A7C5Q9F7</accession>
<name>A0A7C5Q9F7_CALS0</name>
<sequence length="127" mass="14174">MQSIKVSEVMSRKLVTAGEEETLSQVAEKMLKARVGSVVIVSDRRVVGIVTEKDFVKFFASRLSPDESVKHHMTRNVITVNETTSINDAKNIMVSQKIRHVPVVNQHGELVGMVTVRDLVECIETLI</sequence>
<dbReference type="EMBL" id="DRWN01000025">
    <property type="protein sequence ID" value="HHK68110.1"/>
    <property type="molecule type" value="Genomic_DNA"/>
</dbReference>
<evidence type="ECO:0000256" key="2">
    <source>
        <dbReference type="PROSITE-ProRule" id="PRU00703"/>
    </source>
</evidence>
<dbReference type="InterPro" id="IPR051257">
    <property type="entry name" value="Diverse_CBS-Domain"/>
</dbReference>
<feature type="domain" description="CBS" evidence="3">
    <location>
        <begin position="10"/>
        <end position="67"/>
    </location>
</feature>
<dbReference type="AlphaFoldDB" id="A0A7C5Q9F7"/>
<dbReference type="InterPro" id="IPR046342">
    <property type="entry name" value="CBS_dom_sf"/>
</dbReference>
<dbReference type="CDD" id="cd09836">
    <property type="entry name" value="CBS_pair_arch"/>
    <property type="match status" value="1"/>
</dbReference>
<dbReference type="InterPro" id="IPR000644">
    <property type="entry name" value="CBS_dom"/>
</dbReference>
<dbReference type="Pfam" id="PF00571">
    <property type="entry name" value="CBS"/>
    <property type="match status" value="2"/>
</dbReference>
<feature type="domain" description="CBS" evidence="3">
    <location>
        <begin position="73"/>
        <end position="127"/>
    </location>
</feature>
<comment type="caution">
    <text evidence="4">The sequence shown here is derived from an EMBL/GenBank/DDBJ whole genome shotgun (WGS) entry which is preliminary data.</text>
</comment>
<protein>
    <submittedName>
        <fullName evidence="4">CBS domain-containing protein</fullName>
    </submittedName>
</protein>
<dbReference type="PROSITE" id="PS51371">
    <property type="entry name" value="CBS"/>
    <property type="match status" value="2"/>
</dbReference>
<evidence type="ECO:0000259" key="3">
    <source>
        <dbReference type="PROSITE" id="PS51371"/>
    </source>
</evidence>
<dbReference type="Gene3D" id="3.10.580.10">
    <property type="entry name" value="CBS-domain"/>
    <property type="match status" value="1"/>
</dbReference>